<evidence type="ECO:0000313" key="4">
    <source>
        <dbReference type="EMBL" id="KZE38817.1"/>
    </source>
</evidence>
<sequence>MKQFIEKLSQLDWDDLDEDTIKSSKLILLDTLGAYVGAVDKEGIRRLISDVAEPGDEELLLNGSKLTLADVALITGAAVVALELDEGNQYSKGHPAAHCLPVLWILAQKDGYKMSGKEFLLNVVKSYESCSYFGRNASLHSEMHAHGTWGVLGATAAAMFAANSTTDELYEALNTAATFALPTSWNAALEGAFIRNVYVGKALASGIQAQRLVKAGVHAPVNNISHVFGNLFGNSVGAEFPSQEILWDVKKNYFKNHAFCRYSHAPLEAFKEAIHLKKSGEEINRVDVYTYERAATLNRQEIINELSAKFSIPYALASWYVTGISDESAFIDRYLKDKAISAFTQKVFVHHDTEMDRNYPKSMPVKVVMTLASGQTITVEKDQASGGPTEKMSQEAIINKFIRLTANQLTDEQQQHVLDFILNLEEEKDAGAIYRLMRSSSSVTA</sequence>
<dbReference type="PANTHER" id="PTHR16943">
    <property type="entry name" value="2-METHYLCITRATE DEHYDRATASE-RELATED"/>
    <property type="match status" value="1"/>
</dbReference>
<dbReference type="InterPro" id="IPR045336">
    <property type="entry name" value="MmgE_PrpD_N"/>
</dbReference>
<dbReference type="AlphaFoldDB" id="A0A163FJA0"/>
<dbReference type="SUPFAM" id="SSF103378">
    <property type="entry name" value="2-methylcitrate dehydratase PrpD"/>
    <property type="match status" value="1"/>
</dbReference>
<dbReference type="InterPro" id="IPR045337">
    <property type="entry name" value="MmgE_PrpD_C"/>
</dbReference>
<dbReference type="OrthoDB" id="9795089at2"/>
<dbReference type="GO" id="GO:0016829">
    <property type="term" value="F:lyase activity"/>
    <property type="evidence" value="ECO:0007669"/>
    <property type="project" value="InterPro"/>
</dbReference>
<dbReference type="Gene3D" id="3.30.1330.120">
    <property type="entry name" value="2-methylcitrate dehydratase PrpD"/>
    <property type="match status" value="1"/>
</dbReference>
<gene>
    <name evidence="4" type="ORF">AV656_07905</name>
</gene>
<dbReference type="Gene3D" id="1.10.4100.10">
    <property type="entry name" value="2-methylcitrate dehydratase PrpD"/>
    <property type="match status" value="1"/>
</dbReference>
<comment type="similarity">
    <text evidence="1">Belongs to the PrpD family.</text>
</comment>
<organism evidence="4 5">
    <name type="scientific">Bhargavaea cecembensis</name>
    <dbReference type="NCBI Taxonomy" id="394098"/>
    <lineage>
        <taxon>Bacteria</taxon>
        <taxon>Bacillati</taxon>
        <taxon>Bacillota</taxon>
        <taxon>Bacilli</taxon>
        <taxon>Bacillales</taxon>
        <taxon>Caryophanaceae</taxon>
        <taxon>Bhargavaea</taxon>
    </lineage>
</organism>
<dbReference type="RefSeq" id="WP_063180721.1">
    <property type="nucleotide sequence ID" value="NZ_LQNT01000009.1"/>
</dbReference>
<evidence type="ECO:0000313" key="5">
    <source>
        <dbReference type="Proteomes" id="UP000076490"/>
    </source>
</evidence>
<accession>A0A163FJA0</accession>
<dbReference type="InterPro" id="IPR042188">
    <property type="entry name" value="MmgE/PrpD_sf_2"/>
</dbReference>
<dbReference type="Pfam" id="PF19305">
    <property type="entry name" value="MmgE_PrpD_C"/>
    <property type="match status" value="1"/>
</dbReference>
<comment type="caution">
    <text evidence="4">The sequence shown here is derived from an EMBL/GenBank/DDBJ whole genome shotgun (WGS) entry which is preliminary data.</text>
</comment>
<feature type="domain" description="MmgE/PrpD C-terminal" evidence="3">
    <location>
        <begin position="257"/>
        <end position="425"/>
    </location>
</feature>
<protein>
    <recommendedName>
        <fullName evidence="6">2-methylcitrate dehydratase</fullName>
    </recommendedName>
</protein>
<dbReference type="PANTHER" id="PTHR16943:SF8">
    <property type="entry name" value="2-METHYLCITRATE DEHYDRATASE"/>
    <property type="match status" value="1"/>
</dbReference>
<evidence type="ECO:0000259" key="3">
    <source>
        <dbReference type="Pfam" id="PF19305"/>
    </source>
</evidence>
<dbReference type="InterPro" id="IPR005656">
    <property type="entry name" value="MmgE_PrpD"/>
</dbReference>
<reference evidence="4 5" key="1">
    <citation type="submission" date="2016-01" db="EMBL/GenBank/DDBJ databases">
        <title>Whole genome sequencing of Bhargavaea cecembensis T14.</title>
        <authorList>
            <person name="Hong K.W."/>
        </authorList>
    </citation>
    <scope>NUCLEOTIDE SEQUENCE [LARGE SCALE GENOMIC DNA]</scope>
    <source>
        <strain evidence="4 5">T14</strain>
    </source>
</reference>
<dbReference type="InterPro" id="IPR042183">
    <property type="entry name" value="MmgE/PrpD_sf_1"/>
</dbReference>
<evidence type="ECO:0000256" key="1">
    <source>
        <dbReference type="ARBA" id="ARBA00006174"/>
    </source>
</evidence>
<dbReference type="Proteomes" id="UP000076490">
    <property type="component" value="Unassembled WGS sequence"/>
</dbReference>
<evidence type="ECO:0008006" key="6">
    <source>
        <dbReference type="Google" id="ProtNLM"/>
    </source>
</evidence>
<dbReference type="EMBL" id="LQNT01000009">
    <property type="protein sequence ID" value="KZE38817.1"/>
    <property type="molecule type" value="Genomic_DNA"/>
</dbReference>
<evidence type="ECO:0000259" key="2">
    <source>
        <dbReference type="Pfam" id="PF03972"/>
    </source>
</evidence>
<dbReference type="Pfam" id="PF03972">
    <property type="entry name" value="MmgE_PrpD_N"/>
    <property type="match status" value="1"/>
</dbReference>
<feature type="domain" description="MmgE/PrpD N-terminal" evidence="2">
    <location>
        <begin position="3"/>
        <end position="222"/>
    </location>
</feature>
<name>A0A163FJA0_9BACL</name>
<dbReference type="InterPro" id="IPR036148">
    <property type="entry name" value="MmgE/PrpD_sf"/>
</dbReference>
<proteinExistence type="inferred from homology"/>